<name>A0A2H0N093_9BACT</name>
<dbReference type="InterPro" id="IPR008921">
    <property type="entry name" value="DNA_pol3_clamp-load_cplx_C"/>
</dbReference>
<keyword evidence="5" id="KW-0235">DNA replication</keyword>
<organism evidence="11 12">
    <name type="scientific">Candidatus Nealsonbacteria bacterium CG11_big_fil_rev_8_21_14_0_20_35_11</name>
    <dbReference type="NCBI Taxonomy" id="1974713"/>
    <lineage>
        <taxon>Bacteria</taxon>
        <taxon>Candidatus Nealsoniibacteriota</taxon>
    </lineage>
</organism>
<dbReference type="GO" id="GO:0003677">
    <property type="term" value="F:DNA binding"/>
    <property type="evidence" value="ECO:0007669"/>
    <property type="project" value="InterPro"/>
</dbReference>
<dbReference type="InterPro" id="IPR048466">
    <property type="entry name" value="DNA_pol3_delta-like_C"/>
</dbReference>
<protein>
    <recommendedName>
        <fullName evidence="2">DNA polymerase III subunit delta</fullName>
        <ecNumber evidence="1">2.7.7.7</ecNumber>
    </recommendedName>
</protein>
<sequence length="318" mass="37285">MIIFLYGPDTYRASQKLKEITEHYQQVHKSGLNLKYFQGEQFNFQDFNCQIQSSSMFGEKKMIILKSIIGNKDSQENFLKNKKKFIDSKDIILFFETRTIPANNLLFKFLKKYGEFQEFKLLEGWALKNWIKKEFRNYGTEVGPGVLEKLVDFVGNDLWQMENEIKKLVSFRKGKKIINSGDVELLVKPKIDADIFKTIDAIAQKDKKQAVELVHKHLAKGDSPLYLLAMINFQFRNLLTMKSYESRHEFNTNYSNIRIISGELGIHPFVVKKSLWQTKKFSYEELKKIYRRLLKVDLNIKTGQVNPETALDLLITEI</sequence>
<dbReference type="GO" id="GO:0006261">
    <property type="term" value="P:DNA-templated DNA replication"/>
    <property type="evidence" value="ECO:0007669"/>
    <property type="project" value="TreeGrafter"/>
</dbReference>
<dbReference type="NCBIfam" id="TIGR01128">
    <property type="entry name" value="holA"/>
    <property type="match status" value="1"/>
</dbReference>
<comment type="similarity">
    <text evidence="7">Belongs to the DNA polymerase HolA subunit family.</text>
</comment>
<evidence type="ECO:0000256" key="2">
    <source>
        <dbReference type="ARBA" id="ARBA00017703"/>
    </source>
</evidence>
<dbReference type="InterPro" id="IPR010372">
    <property type="entry name" value="DNA_pol3_delta_N"/>
</dbReference>
<accession>A0A2H0N093</accession>
<dbReference type="PANTHER" id="PTHR34388:SF1">
    <property type="entry name" value="DNA POLYMERASE III SUBUNIT DELTA"/>
    <property type="match status" value="1"/>
</dbReference>
<evidence type="ECO:0000256" key="4">
    <source>
        <dbReference type="ARBA" id="ARBA00022695"/>
    </source>
</evidence>
<reference evidence="11 12" key="1">
    <citation type="submission" date="2017-09" db="EMBL/GenBank/DDBJ databases">
        <title>Depth-based differentiation of microbial function through sediment-hosted aquifers and enrichment of novel symbionts in the deep terrestrial subsurface.</title>
        <authorList>
            <person name="Probst A.J."/>
            <person name="Ladd B."/>
            <person name="Jarett J.K."/>
            <person name="Geller-Mcgrath D.E."/>
            <person name="Sieber C.M."/>
            <person name="Emerson J.B."/>
            <person name="Anantharaman K."/>
            <person name="Thomas B.C."/>
            <person name="Malmstrom R."/>
            <person name="Stieglmeier M."/>
            <person name="Klingl A."/>
            <person name="Woyke T."/>
            <person name="Ryan C.M."/>
            <person name="Banfield J.F."/>
        </authorList>
    </citation>
    <scope>NUCLEOTIDE SEQUENCE [LARGE SCALE GENOMIC DNA]</scope>
    <source>
        <strain evidence="11">CG11_big_fil_rev_8_21_14_0_20_35_11</strain>
    </source>
</reference>
<keyword evidence="6" id="KW-0239">DNA-directed DNA polymerase</keyword>
<dbReference type="GO" id="GO:0009360">
    <property type="term" value="C:DNA polymerase III complex"/>
    <property type="evidence" value="ECO:0007669"/>
    <property type="project" value="InterPro"/>
</dbReference>
<evidence type="ECO:0000259" key="9">
    <source>
        <dbReference type="Pfam" id="PF06144"/>
    </source>
</evidence>
<dbReference type="Pfam" id="PF06144">
    <property type="entry name" value="DNA_pol3_delta"/>
    <property type="match status" value="1"/>
</dbReference>
<dbReference type="PANTHER" id="PTHR34388">
    <property type="entry name" value="DNA POLYMERASE III SUBUNIT DELTA"/>
    <property type="match status" value="1"/>
</dbReference>
<evidence type="ECO:0000256" key="6">
    <source>
        <dbReference type="ARBA" id="ARBA00022932"/>
    </source>
</evidence>
<evidence type="ECO:0000313" key="12">
    <source>
        <dbReference type="Proteomes" id="UP000231139"/>
    </source>
</evidence>
<feature type="domain" description="DNA polymerase III delta subunit-like C-terminal" evidence="10">
    <location>
        <begin position="193"/>
        <end position="317"/>
    </location>
</feature>
<proteinExistence type="inferred from homology"/>
<comment type="caution">
    <text evidence="11">The sequence shown here is derived from an EMBL/GenBank/DDBJ whole genome shotgun (WGS) entry which is preliminary data.</text>
</comment>
<evidence type="ECO:0000259" key="10">
    <source>
        <dbReference type="Pfam" id="PF21694"/>
    </source>
</evidence>
<keyword evidence="3" id="KW-0808">Transferase</keyword>
<dbReference type="SUPFAM" id="SSF48019">
    <property type="entry name" value="post-AAA+ oligomerization domain-like"/>
    <property type="match status" value="1"/>
</dbReference>
<gene>
    <name evidence="11" type="primary">holA</name>
    <name evidence="11" type="ORF">COV62_01815</name>
</gene>
<comment type="catalytic activity">
    <reaction evidence="8">
        <text>DNA(n) + a 2'-deoxyribonucleoside 5'-triphosphate = DNA(n+1) + diphosphate</text>
        <dbReference type="Rhea" id="RHEA:22508"/>
        <dbReference type="Rhea" id="RHEA-COMP:17339"/>
        <dbReference type="Rhea" id="RHEA-COMP:17340"/>
        <dbReference type="ChEBI" id="CHEBI:33019"/>
        <dbReference type="ChEBI" id="CHEBI:61560"/>
        <dbReference type="ChEBI" id="CHEBI:173112"/>
        <dbReference type="EC" id="2.7.7.7"/>
    </reaction>
</comment>
<dbReference type="EMBL" id="PCWK01000042">
    <property type="protein sequence ID" value="PIR02320.1"/>
    <property type="molecule type" value="Genomic_DNA"/>
</dbReference>
<dbReference type="AlphaFoldDB" id="A0A2H0N093"/>
<evidence type="ECO:0000256" key="8">
    <source>
        <dbReference type="ARBA" id="ARBA00049244"/>
    </source>
</evidence>
<dbReference type="Proteomes" id="UP000231139">
    <property type="component" value="Unassembled WGS sequence"/>
</dbReference>
<dbReference type="GO" id="GO:0003887">
    <property type="term" value="F:DNA-directed DNA polymerase activity"/>
    <property type="evidence" value="ECO:0007669"/>
    <property type="project" value="UniProtKB-KW"/>
</dbReference>
<evidence type="ECO:0000313" key="11">
    <source>
        <dbReference type="EMBL" id="PIR02320.1"/>
    </source>
</evidence>
<keyword evidence="4" id="KW-0548">Nucleotidyltransferase</keyword>
<dbReference type="Pfam" id="PF21694">
    <property type="entry name" value="DNA_pol3_delta_C"/>
    <property type="match status" value="1"/>
</dbReference>
<evidence type="ECO:0000256" key="1">
    <source>
        <dbReference type="ARBA" id="ARBA00012417"/>
    </source>
</evidence>
<evidence type="ECO:0000256" key="3">
    <source>
        <dbReference type="ARBA" id="ARBA00022679"/>
    </source>
</evidence>
<dbReference type="InterPro" id="IPR005790">
    <property type="entry name" value="DNA_polIII_delta"/>
</dbReference>
<dbReference type="Gene3D" id="3.40.50.300">
    <property type="entry name" value="P-loop containing nucleotide triphosphate hydrolases"/>
    <property type="match status" value="1"/>
</dbReference>
<dbReference type="Gene3D" id="1.20.272.10">
    <property type="match status" value="1"/>
</dbReference>
<dbReference type="EC" id="2.7.7.7" evidence="1"/>
<feature type="domain" description="DNA polymerase III delta N-terminal" evidence="9">
    <location>
        <begin position="4"/>
        <end position="112"/>
    </location>
</feature>
<dbReference type="InterPro" id="IPR027417">
    <property type="entry name" value="P-loop_NTPase"/>
</dbReference>
<evidence type="ECO:0000256" key="5">
    <source>
        <dbReference type="ARBA" id="ARBA00022705"/>
    </source>
</evidence>
<dbReference type="SUPFAM" id="SSF52540">
    <property type="entry name" value="P-loop containing nucleoside triphosphate hydrolases"/>
    <property type="match status" value="1"/>
</dbReference>
<evidence type="ECO:0000256" key="7">
    <source>
        <dbReference type="ARBA" id="ARBA00034754"/>
    </source>
</evidence>
<dbReference type="Gene3D" id="1.10.8.60">
    <property type="match status" value="1"/>
</dbReference>